<reference evidence="2" key="1">
    <citation type="submission" date="2016-10" db="EMBL/GenBank/DDBJ databases">
        <authorList>
            <person name="Varghese N."/>
            <person name="Submissions S."/>
        </authorList>
    </citation>
    <scope>NUCLEOTIDE SEQUENCE [LARGE SCALE GENOMIC DNA]</scope>
    <source>
        <strain evidence="2">DSM 13078</strain>
    </source>
</reference>
<dbReference type="Proteomes" id="UP000199161">
    <property type="component" value="Unassembled WGS sequence"/>
</dbReference>
<evidence type="ECO:0000313" key="2">
    <source>
        <dbReference type="Proteomes" id="UP000199161"/>
    </source>
</evidence>
<keyword evidence="2" id="KW-1185">Reference proteome</keyword>
<dbReference type="EMBL" id="FOKW01000001">
    <property type="protein sequence ID" value="SFB68571.1"/>
    <property type="molecule type" value="Genomic_DNA"/>
</dbReference>
<proteinExistence type="predicted"/>
<sequence length="288" mass="30673">MPSPDPEPRGDRAAVFDRDDRTCRRCGASGDADDGLCLYPVGDVSLEGTVHESALVTVCTSCYAGLERTPTPDSLRLEADDLFDLVRETTQRQGVTVSAVASFASLATSLPAELDAESTDSEPATEYVRARREVLLAMDSVPSRLERLSAVESGHLEGDVASARGDNESPLAEPLEGLTDAATRLQSELRDLIALAEAVAVGLDRCQGCLEPFDAADSDTEKLRRCPTCGLEPRDVGRWRGADGAVVFDRLYDEINAALQNASDTTEELTEGAAAVAERLAVESDPGN</sequence>
<gene>
    <name evidence="1" type="ORF">SAMN05444422_101160</name>
</gene>
<organism evidence="1 2">
    <name type="scientific">Natronobacterium haloterrestre</name>
    <name type="common">Halobiforma haloterrestris</name>
    <dbReference type="NCBI Taxonomy" id="148448"/>
    <lineage>
        <taxon>Archaea</taxon>
        <taxon>Methanobacteriati</taxon>
        <taxon>Methanobacteriota</taxon>
        <taxon>Stenosarchaea group</taxon>
        <taxon>Halobacteria</taxon>
        <taxon>Halobacteriales</taxon>
        <taxon>Natrialbaceae</taxon>
        <taxon>Natronobacterium</taxon>
    </lineage>
</organism>
<evidence type="ECO:0000313" key="1">
    <source>
        <dbReference type="EMBL" id="SFB68571.1"/>
    </source>
</evidence>
<name>A0A1I1D0Y0_NATHA</name>
<accession>A0A1I1D0Y0</accession>
<dbReference type="RefSeq" id="WP_245757945.1">
    <property type="nucleotide sequence ID" value="NZ_FOKW01000001.1"/>
</dbReference>
<protein>
    <submittedName>
        <fullName evidence="1">Uncharacterized protein</fullName>
    </submittedName>
</protein>
<dbReference type="AlphaFoldDB" id="A0A1I1D0Y0"/>